<protein>
    <recommendedName>
        <fullName evidence="3">CARD domain-containing protein</fullName>
    </recommendedName>
</protein>
<organism evidence="1 2">
    <name type="scientific">Tribolium castaneum</name>
    <name type="common">Red flour beetle</name>
    <dbReference type="NCBI Taxonomy" id="7070"/>
    <lineage>
        <taxon>Eukaryota</taxon>
        <taxon>Metazoa</taxon>
        <taxon>Ecdysozoa</taxon>
        <taxon>Arthropoda</taxon>
        <taxon>Hexapoda</taxon>
        <taxon>Insecta</taxon>
        <taxon>Pterygota</taxon>
        <taxon>Neoptera</taxon>
        <taxon>Endopterygota</taxon>
        <taxon>Coleoptera</taxon>
        <taxon>Polyphaga</taxon>
        <taxon>Cucujiformia</taxon>
        <taxon>Tenebrionidae</taxon>
        <taxon>Tenebrionidae incertae sedis</taxon>
        <taxon>Tribolium</taxon>
    </lineage>
</organism>
<dbReference type="InterPro" id="IPR011029">
    <property type="entry name" value="DEATH-like_dom_sf"/>
</dbReference>
<reference evidence="1 2" key="1">
    <citation type="journal article" date="2008" name="Nature">
        <title>The genome of the model beetle and pest Tribolium castaneum.</title>
        <authorList>
            <consortium name="Tribolium Genome Sequencing Consortium"/>
            <person name="Richards S."/>
            <person name="Gibbs R.A."/>
            <person name="Weinstock G.M."/>
            <person name="Brown S.J."/>
            <person name="Denell R."/>
            <person name="Beeman R.W."/>
            <person name="Gibbs R."/>
            <person name="Beeman R.W."/>
            <person name="Brown S.J."/>
            <person name="Bucher G."/>
            <person name="Friedrich M."/>
            <person name="Grimmelikhuijzen C.J."/>
            <person name="Klingler M."/>
            <person name="Lorenzen M."/>
            <person name="Richards S."/>
            <person name="Roth S."/>
            <person name="Schroder R."/>
            <person name="Tautz D."/>
            <person name="Zdobnov E.M."/>
            <person name="Muzny D."/>
            <person name="Gibbs R.A."/>
            <person name="Weinstock G.M."/>
            <person name="Attaway T."/>
            <person name="Bell S."/>
            <person name="Buhay C.J."/>
            <person name="Chandrabose M.N."/>
            <person name="Chavez D."/>
            <person name="Clerk-Blankenburg K.P."/>
            <person name="Cree A."/>
            <person name="Dao M."/>
            <person name="Davis C."/>
            <person name="Chacko J."/>
            <person name="Dinh H."/>
            <person name="Dugan-Rocha S."/>
            <person name="Fowler G."/>
            <person name="Garner T.T."/>
            <person name="Garnes J."/>
            <person name="Gnirke A."/>
            <person name="Hawes A."/>
            <person name="Hernandez J."/>
            <person name="Hines S."/>
            <person name="Holder M."/>
            <person name="Hume J."/>
            <person name="Jhangiani S.N."/>
            <person name="Joshi V."/>
            <person name="Khan Z.M."/>
            <person name="Jackson L."/>
            <person name="Kovar C."/>
            <person name="Kowis A."/>
            <person name="Lee S."/>
            <person name="Lewis L.R."/>
            <person name="Margolis J."/>
            <person name="Morgan M."/>
            <person name="Nazareth L.V."/>
            <person name="Nguyen N."/>
            <person name="Okwuonu G."/>
            <person name="Parker D."/>
            <person name="Richards S."/>
            <person name="Ruiz S.J."/>
            <person name="Santibanez J."/>
            <person name="Savard J."/>
            <person name="Scherer S.E."/>
            <person name="Schneider B."/>
            <person name="Sodergren E."/>
            <person name="Tautz D."/>
            <person name="Vattahil S."/>
            <person name="Villasana D."/>
            <person name="White C.S."/>
            <person name="Wright R."/>
            <person name="Park Y."/>
            <person name="Beeman R.W."/>
            <person name="Lord J."/>
            <person name="Oppert B."/>
            <person name="Lorenzen M."/>
            <person name="Brown S."/>
            <person name="Wang L."/>
            <person name="Savard J."/>
            <person name="Tautz D."/>
            <person name="Richards S."/>
            <person name="Weinstock G."/>
            <person name="Gibbs R.A."/>
            <person name="Liu Y."/>
            <person name="Worley K."/>
            <person name="Weinstock G."/>
            <person name="Elsik C.G."/>
            <person name="Reese J.T."/>
            <person name="Elhaik E."/>
            <person name="Landan G."/>
            <person name="Graur D."/>
            <person name="Arensburger P."/>
            <person name="Atkinson P."/>
            <person name="Beeman R.W."/>
            <person name="Beidler J."/>
            <person name="Brown S.J."/>
            <person name="Demuth J.P."/>
            <person name="Drury D.W."/>
            <person name="Du Y.Z."/>
            <person name="Fujiwara H."/>
            <person name="Lorenzen M."/>
            <person name="Maselli V."/>
            <person name="Osanai M."/>
            <person name="Park Y."/>
            <person name="Robertson H.M."/>
            <person name="Tu Z."/>
            <person name="Wang J.J."/>
            <person name="Wang S."/>
            <person name="Richards S."/>
            <person name="Song H."/>
            <person name="Zhang L."/>
            <person name="Sodergren E."/>
            <person name="Werner D."/>
            <person name="Stanke M."/>
            <person name="Morgenstern B."/>
            <person name="Solovyev V."/>
            <person name="Kosarev P."/>
            <person name="Brown G."/>
            <person name="Chen H.C."/>
            <person name="Ermolaeva O."/>
            <person name="Hlavina W."/>
            <person name="Kapustin Y."/>
            <person name="Kiryutin B."/>
            <person name="Kitts P."/>
            <person name="Maglott D."/>
            <person name="Pruitt K."/>
            <person name="Sapojnikov V."/>
            <person name="Souvorov A."/>
            <person name="Mackey A.J."/>
            <person name="Waterhouse R.M."/>
            <person name="Wyder S."/>
            <person name="Zdobnov E.M."/>
            <person name="Zdobnov E.M."/>
            <person name="Wyder S."/>
            <person name="Kriventseva E.V."/>
            <person name="Kadowaki T."/>
            <person name="Bork P."/>
            <person name="Aranda M."/>
            <person name="Bao R."/>
            <person name="Beermann A."/>
            <person name="Berns N."/>
            <person name="Bolognesi R."/>
            <person name="Bonneton F."/>
            <person name="Bopp D."/>
            <person name="Brown S.J."/>
            <person name="Bucher G."/>
            <person name="Butts T."/>
            <person name="Chaumot A."/>
            <person name="Denell R.E."/>
            <person name="Ferrier D.E."/>
            <person name="Friedrich M."/>
            <person name="Gordon C.M."/>
            <person name="Jindra M."/>
            <person name="Klingler M."/>
            <person name="Lan Q."/>
            <person name="Lattorff H.M."/>
            <person name="Laudet V."/>
            <person name="von Levetsow C."/>
            <person name="Liu Z."/>
            <person name="Lutz R."/>
            <person name="Lynch J.A."/>
            <person name="da Fonseca R.N."/>
            <person name="Posnien N."/>
            <person name="Reuter R."/>
            <person name="Roth S."/>
            <person name="Savard J."/>
            <person name="Schinko J.B."/>
            <person name="Schmitt C."/>
            <person name="Schoppmeier M."/>
            <person name="Schroder R."/>
            <person name="Shippy T.D."/>
            <person name="Simonnet F."/>
            <person name="Marques-Souza H."/>
            <person name="Tautz D."/>
            <person name="Tomoyasu Y."/>
            <person name="Trauner J."/>
            <person name="Van der Zee M."/>
            <person name="Vervoort M."/>
            <person name="Wittkopp N."/>
            <person name="Wimmer E.A."/>
            <person name="Yang X."/>
            <person name="Jones A.K."/>
            <person name="Sattelle D.B."/>
            <person name="Ebert P.R."/>
            <person name="Nelson D."/>
            <person name="Scott J.G."/>
            <person name="Beeman R.W."/>
            <person name="Muthukrishnan S."/>
            <person name="Kramer K.J."/>
            <person name="Arakane Y."/>
            <person name="Beeman R.W."/>
            <person name="Zhu Q."/>
            <person name="Hogenkamp D."/>
            <person name="Dixit R."/>
            <person name="Oppert B."/>
            <person name="Jiang H."/>
            <person name="Zou Z."/>
            <person name="Marshall J."/>
            <person name="Elpidina E."/>
            <person name="Vinokurov K."/>
            <person name="Oppert C."/>
            <person name="Zou Z."/>
            <person name="Evans J."/>
            <person name="Lu Z."/>
            <person name="Zhao P."/>
            <person name="Sumathipala N."/>
            <person name="Altincicek B."/>
            <person name="Vilcinskas A."/>
            <person name="Williams M."/>
            <person name="Hultmark D."/>
            <person name="Hetru C."/>
            <person name="Jiang H."/>
            <person name="Grimmelikhuijzen C.J."/>
            <person name="Hauser F."/>
            <person name="Cazzamali G."/>
            <person name="Williamson M."/>
            <person name="Park Y."/>
            <person name="Li B."/>
            <person name="Tanaka Y."/>
            <person name="Predel R."/>
            <person name="Neupert S."/>
            <person name="Schachtner J."/>
            <person name="Verleyen P."/>
            <person name="Raible F."/>
            <person name="Bork P."/>
            <person name="Friedrich M."/>
            <person name="Walden K.K."/>
            <person name="Robertson H.M."/>
            <person name="Angeli S."/>
            <person name="Foret S."/>
            <person name="Bucher G."/>
            <person name="Schuetz S."/>
            <person name="Maleszka R."/>
            <person name="Wimmer E.A."/>
            <person name="Beeman R.W."/>
            <person name="Lorenzen M."/>
            <person name="Tomoyasu Y."/>
            <person name="Miller S.C."/>
            <person name="Grossmann D."/>
            <person name="Bucher G."/>
        </authorList>
    </citation>
    <scope>NUCLEOTIDE SEQUENCE [LARGE SCALE GENOMIC DNA]</scope>
    <source>
        <strain evidence="1 2">Georgia GA2</strain>
    </source>
</reference>
<dbReference type="InParanoid" id="A0A139WP53"/>
<keyword evidence="2" id="KW-1185">Reference proteome</keyword>
<evidence type="ECO:0000313" key="1">
    <source>
        <dbReference type="EMBL" id="KYB29712.1"/>
    </source>
</evidence>
<reference evidence="1 2" key="2">
    <citation type="journal article" date="2010" name="Nucleic Acids Res.">
        <title>BeetleBase in 2010: revisions to provide comprehensive genomic information for Tribolium castaneum.</title>
        <authorList>
            <person name="Kim H.S."/>
            <person name="Murphy T."/>
            <person name="Xia J."/>
            <person name="Caragea D."/>
            <person name="Park Y."/>
            <person name="Beeman R.W."/>
            <person name="Lorenzen M.D."/>
            <person name="Butcher S."/>
            <person name="Manak J.R."/>
            <person name="Brown S.J."/>
        </authorList>
    </citation>
    <scope>GENOME REANNOTATION</scope>
    <source>
        <strain evidence="1 2">Georgia GA2</strain>
    </source>
</reference>
<gene>
    <name evidence="1" type="primary">AUGUSTUS-3.0.2_31515</name>
    <name evidence="1" type="ORF">TcasGA2_TC031515</name>
</gene>
<evidence type="ECO:0000313" key="2">
    <source>
        <dbReference type="Proteomes" id="UP000007266"/>
    </source>
</evidence>
<accession>A0A139WP53</accession>
<dbReference type="Gene3D" id="1.10.533.10">
    <property type="entry name" value="Death Domain, Fas"/>
    <property type="match status" value="1"/>
</dbReference>
<sequence length="125" mass="14665">MLPEQENFIYQHFVELVRDHDLVNVMKSLSTKDPLVNNLIASINTDDDYRHNNRMILFGLLKSESETIFYDFVESLKQCGYSEFENKIDKPIKETIQDGSDQKSTVRIILNLLMVLLMKIFPTMF</sequence>
<dbReference type="AlphaFoldDB" id="A0A139WP53"/>
<evidence type="ECO:0008006" key="3">
    <source>
        <dbReference type="Google" id="ProtNLM"/>
    </source>
</evidence>
<name>A0A139WP53_TRICA</name>
<dbReference type="EMBL" id="KQ971307">
    <property type="protein sequence ID" value="KYB29712.1"/>
    <property type="molecule type" value="Genomic_DNA"/>
</dbReference>
<dbReference type="Proteomes" id="UP000007266">
    <property type="component" value="Linkage group 1"/>
</dbReference>
<proteinExistence type="predicted"/>